<evidence type="ECO:0000313" key="9">
    <source>
        <dbReference type="EMBL" id="MBZ2165191.1"/>
    </source>
</evidence>
<dbReference type="GO" id="GO:0005886">
    <property type="term" value="C:plasma membrane"/>
    <property type="evidence" value="ECO:0007669"/>
    <property type="project" value="UniProtKB-SubCell"/>
</dbReference>
<dbReference type="CDD" id="cd06261">
    <property type="entry name" value="TM_PBP2"/>
    <property type="match status" value="1"/>
</dbReference>
<evidence type="ECO:0000259" key="8">
    <source>
        <dbReference type="PROSITE" id="PS50928"/>
    </source>
</evidence>
<dbReference type="InterPro" id="IPR006469">
    <property type="entry name" value="NifC_ABC_porter"/>
</dbReference>
<evidence type="ECO:0000313" key="10">
    <source>
        <dbReference type="Proteomes" id="UP000825933"/>
    </source>
</evidence>
<keyword evidence="2 7" id="KW-0813">Transport</keyword>
<comment type="caution">
    <text evidence="9">The sequence shown here is derived from an EMBL/GenBank/DDBJ whole genome shotgun (WGS) entry which is preliminary data.</text>
</comment>
<feature type="transmembrane region" description="Helical" evidence="7">
    <location>
        <begin position="7"/>
        <end position="31"/>
    </location>
</feature>
<dbReference type="InterPro" id="IPR035906">
    <property type="entry name" value="MetI-like_sf"/>
</dbReference>
<comment type="subcellular location">
    <subcellularLocation>
        <location evidence="7">Cell membrane</location>
        <topology evidence="7">Multi-pass membrane protein</topology>
    </subcellularLocation>
    <subcellularLocation>
        <location evidence="1">Membrane</location>
        <topology evidence="1">Multi-pass membrane protein</topology>
    </subcellularLocation>
</comment>
<feature type="transmembrane region" description="Helical" evidence="7">
    <location>
        <begin position="232"/>
        <end position="251"/>
    </location>
</feature>
<feature type="transmembrane region" description="Helical" evidence="7">
    <location>
        <begin position="120"/>
        <end position="144"/>
    </location>
</feature>
<dbReference type="InterPro" id="IPR005667">
    <property type="entry name" value="Sulph_transpt2"/>
</dbReference>
<evidence type="ECO:0000256" key="7">
    <source>
        <dbReference type="RuleBase" id="RU363032"/>
    </source>
</evidence>
<dbReference type="PANTHER" id="PTHR30406">
    <property type="entry name" value="SULFATE TRANSPORT SYSTEM PERMEASE PROTEIN"/>
    <property type="match status" value="1"/>
</dbReference>
<dbReference type="Proteomes" id="UP000825933">
    <property type="component" value="Unassembled WGS sequence"/>
</dbReference>
<evidence type="ECO:0000256" key="6">
    <source>
        <dbReference type="ARBA" id="ARBA00023136"/>
    </source>
</evidence>
<keyword evidence="5" id="KW-0764">Sulfate transport</keyword>
<proteinExistence type="inferred from homology"/>
<dbReference type="InterPro" id="IPR000515">
    <property type="entry name" value="MetI-like"/>
</dbReference>
<dbReference type="SUPFAM" id="SSF161098">
    <property type="entry name" value="MetI-like"/>
    <property type="match status" value="1"/>
</dbReference>
<evidence type="ECO:0000256" key="5">
    <source>
        <dbReference type="ARBA" id="ARBA00023032"/>
    </source>
</evidence>
<keyword evidence="6 7" id="KW-0472">Membrane</keyword>
<evidence type="ECO:0000256" key="4">
    <source>
        <dbReference type="ARBA" id="ARBA00022989"/>
    </source>
</evidence>
<dbReference type="PROSITE" id="PS50928">
    <property type="entry name" value="ABC_TM1"/>
    <property type="match status" value="1"/>
</dbReference>
<feature type="transmembrane region" description="Helical" evidence="7">
    <location>
        <begin position="51"/>
        <end position="75"/>
    </location>
</feature>
<dbReference type="AlphaFoldDB" id="A0A8T5V029"/>
<dbReference type="Pfam" id="PF00528">
    <property type="entry name" value="BPD_transp_1"/>
    <property type="match status" value="1"/>
</dbReference>
<keyword evidence="3 7" id="KW-0812">Transmembrane</keyword>
<name>A0A8T5V029_9EURY</name>
<evidence type="ECO:0000256" key="3">
    <source>
        <dbReference type="ARBA" id="ARBA00022692"/>
    </source>
</evidence>
<protein>
    <submittedName>
        <fullName evidence="9">ABC transporter permease</fullName>
    </submittedName>
</protein>
<accession>A0A8T5V029</accession>
<sequence length="260" mass="28930">MRTKLEITFISISFLLTALLFILLGSLFVIISPNDIINSILSYEMLYALQLTVTTSLIAATIVMIFALPTAYALSRYSFPLKTLVKIILDIPMALPEIVIGIALLMLFGNTLLGEPFRMFNVYIIFTTTGIVVAQFFVAFPYAVRILYSTFNYINPRYEFVSRSLGYSEFETLRNITIPLAKNGIFAGGVVTLARCIGTFAAVLFVAGGTYLKTETLSIALYLNLSFGNINMAITAGILLVIISFIAIFFLERYAKEQYI</sequence>
<feature type="transmembrane region" description="Helical" evidence="7">
    <location>
        <begin position="184"/>
        <end position="212"/>
    </location>
</feature>
<feature type="domain" description="ABC transmembrane type-1" evidence="8">
    <location>
        <begin position="49"/>
        <end position="251"/>
    </location>
</feature>
<reference evidence="10" key="1">
    <citation type="journal article" date="2022" name="Microbiol. Resour. Announc.">
        <title>Draft Genome Sequence of a Methanogenic Archaeon from West Spitsbergen Permafrost.</title>
        <authorList>
            <person name="Trubitsyn V."/>
            <person name="Rivkina E."/>
            <person name="Shcherbakova V."/>
        </authorList>
    </citation>
    <scope>NUCLEOTIDE SEQUENCE [LARGE SCALE GENOMIC DNA]</scope>
    <source>
        <strain evidence="10">VT</strain>
    </source>
</reference>
<dbReference type="GO" id="GO:0015419">
    <property type="term" value="F:ABC-type sulfate transporter activity"/>
    <property type="evidence" value="ECO:0007669"/>
    <property type="project" value="InterPro"/>
</dbReference>
<evidence type="ECO:0000256" key="1">
    <source>
        <dbReference type="ARBA" id="ARBA00004141"/>
    </source>
</evidence>
<keyword evidence="4 7" id="KW-1133">Transmembrane helix</keyword>
<organism evidence="9 10">
    <name type="scientific">Methanobacterium spitsbergense</name>
    <dbReference type="NCBI Taxonomy" id="2874285"/>
    <lineage>
        <taxon>Archaea</taxon>
        <taxon>Methanobacteriati</taxon>
        <taxon>Methanobacteriota</taxon>
        <taxon>Methanomada group</taxon>
        <taxon>Methanobacteria</taxon>
        <taxon>Methanobacteriales</taxon>
        <taxon>Methanobacteriaceae</taxon>
        <taxon>Methanobacterium</taxon>
    </lineage>
</organism>
<dbReference type="RefSeq" id="WP_223790812.1">
    <property type="nucleotide sequence ID" value="NZ_JAIOUQ010000003.1"/>
</dbReference>
<comment type="similarity">
    <text evidence="7">Belongs to the binding-protein-dependent transport system permease family.</text>
</comment>
<dbReference type="EMBL" id="JAIOUQ010000003">
    <property type="protein sequence ID" value="MBZ2165191.1"/>
    <property type="molecule type" value="Genomic_DNA"/>
</dbReference>
<feature type="transmembrane region" description="Helical" evidence="7">
    <location>
        <begin position="87"/>
        <end position="108"/>
    </location>
</feature>
<keyword evidence="10" id="KW-1185">Reference proteome</keyword>
<gene>
    <name evidence="9" type="ORF">K8N75_03920</name>
</gene>
<evidence type="ECO:0000256" key="2">
    <source>
        <dbReference type="ARBA" id="ARBA00022448"/>
    </source>
</evidence>
<dbReference type="NCBIfam" id="TIGR01581">
    <property type="entry name" value="Mo_ABC_porter"/>
    <property type="match status" value="1"/>
</dbReference>
<dbReference type="Gene3D" id="1.10.3720.10">
    <property type="entry name" value="MetI-like"/>
    <property type="match status" value="1"/>
</dbReference>
<dbReference type="PANTHER" id="PTHR30406:SF8">
    <property type="entry name" value="SULFATE TRANSPORT SYSTEM PERMEASE PROTEIN CYST"/>
    <property type="match status" value="1"/>
</dbReference>